<keyword evidence="13" id="KW-0862">Zinc</keyword>
<evidence type="ECO:0000259" key="18">
    <source>
        <dbReference type="PROSITE" id="PS50994"/>
    </source>
</evidence>
<dbReference type="InterPro" id="IPR043502">
    <property type="entry name" value="DNA/RNA_pol_sf"/>
</dbReference>
<dbReference type="PROSITE" id="PS50994">
    <property type="entry name" value="INTEGRASE"/>
    <property type="match status" value="1"/>
</dbReference>
<dbReference type="InterPro" id="IPR036397">
    <property type="entry name" value="RNaseH_sf"/>
</dbReference>
<dbReference type="InterPro" id="IPR000477">
    <property type="entry name" value="RT_dom"/>
</dbReference>
<evidence type="ECO:0000259" key="16">
    <source>
        <dbReference type="PROSITE" id="PS50158"/>
    </source>
</evidence>
<dbReference type="SMART" id="SM00248">
    <property type="entry name" value="ANK"/>
    <property type="match status" value="8"/>
</dbReference>
<dbReference type="CDD" id="cd01647">
    <property type="entry name" value="RT_LTR"/>
    <property type="match status" value="1"/>
</dbReference>
<dbReference type="Pfam" id="PF17917">
    <property type="entry name" value="RT_RNaseH"/>
    <property type="match status" value="1"/>
</dbReference>
<proteinExistence type="inferred from homology"/>
<dbReference type="Gene3D" id="3.10.20.370">
    <property type="match status" value="1"/>
</dbReference>
<dbReference type="SUPFAM" id="SSF50630">
    <property type="entry name" value="Acid proteases"/>
    <property type="match status" value="1"/>
</dbReference>
<dbReference type="SUPFAM" id="SSF52540">
    <property type="entry name" value="P-loop containing nucleoside triphosphate hydrolases"/>
    <property type="match status" value="1"/>
</dbReference>
<dbReference type="Pfam" id="PF01498">
    <property type="entry name" value="HTH_Tnp_Tc3_2"/>
    <property type="match status" value="1"/>
</dbReference>
<dbReference type="PANTHER" id="PTHR37984:SF5">
    <property type="entry name" value="PROTEIN NYNRIN-LIKE"/>
    <property type="match status" value="1"/>
</dbReference>
<keyword evidence="10" id="KW-0800">Toxin</keyword>
<feature type="domain" description="CCHC-type" evidence="16">
    <location>
        <begin position="1394"/>
        <end position="1407"/>
    </location>
</feature>
<evidence type="ECO:0000256" key="14">
    <source>
        <dbReference type="RuleBase" id="RU363044"/>
    </source>
</evidence>
<dbReference type="InterPro" id="IPR050951">
    <property type="entry name" value="Retrovirus_Pol_polyprotein"/>
</dbReference>
<dbReference type="SUPFAM" id="SSF53098">
    <property type="entry name" value="Ribonuclease H-like"/>
    <property type="match status" value="1"/>
</dbReference>
<dbReference type="Gene3D" id="3.30.420.10">
    <property type="entry name" value="Ribonuclease H-like superfamily/Ribonuclease H"/>
    <property type="match status" value="2"/>
</dbReference>
<dbReference type="InterPro" id="IPR027417">
    <property type="entry name" value="P-loop_NTPase"/>
</dbReference>
<keyword evidence="14" id="KW-0233">DNA recombination</keyword>
<gene>
    <name evidence="19" type="ORF">LAZ67_1004355</name>
</gene>
<evidence type="ECO:0000256" key="5">
    <source>
        <dbReference type="ARBA" id="ARBA00022695"/>
    </source>
</evidence>
<keyword evidence="14" id="KW-0547">Nucleotide-binding</keyword>
<evidence type="ECO:0000256" key="11">
    <source>
        <dbReference type="ARBA" id="ARBA00023298"/>
    </source>
</evidence>
<evidence type="ECO:0000256" key="10">
    <source>
        <dbReference type="ARBA" id="ARBA00023028"/>
    </source>
</evidence>
<dbReference type="InterPro" id="IPR036770">
    <property type="entry name" value="Ankyrin_rpt-contain_sf"/>
</dbReference>
<dbReference type="SUPFAM" id="SSF48403">
    <property type="entry name" value="Ankyrin repeat"/>
    <property type="match status" value="1"/>
</dbReference>
<keyword evidence="7" id="KW-0255">Endonuclease</keyword>
<feature type="repeat" description="ANK" evidence="12">
    <location>
        <begin position="2744"/>
        <end position="2776"/>
    </location>
</feature>
<keyword evidence="3" id="KW-0472">Membrane</keyword>
<dbReference type="InterPro" id="IPR043128">
    <property type="entry name" value="Rev_trsase/Diguanyl_cyclase"/>
</dbReference>
<dbReference type="Gene3D" id="3.10.10.10">
    <property type="entry name" value="HIV Type 1 Reverse Transcriptase, subunit A, domain 1"/>
    <property type="match status" value="1"/>
</dbReference>
<dbReference type="Proteomes" id="UP001235939">
    <property type="component" value="Chromosome 01"/>
</dbReference>
<feature type="region of interest" description="Disordered" evidence="15">
    <location>
        <begin position="1"/>
        <end position="63"/>
    </location>
</feature>
<dbReference type="Gene3D" id="3.30.70.270">
    <property type="match status" value="2"/>
</dbReference>
<comment type="subcellular location">
    <subcellularLocation>
        <location evidence="1">Target cell membrane</location>
    </subcellularLocation>
</comment>
<dbReference type="PROSITE" id="PS50088">
    <property type="entry name" value="ANK_REPEAT"/>
    <property type="match status" value="5"/>
</dbReference>
<keyword evidence="14" id="KW-0227">DNA damage</keyword>
<feature type="compositionally biased region" description="Basic and acidic residues" evidence="15">
    <location>
        <begin position="48"/>
        <end position="63"/>
    </location>
</feature>
<evidence type="ECO:0000259" key="17">
    <source>
        <dbReference type="PROSITE" id="PS50878"/>
    </source>
</evidence>
<feature type="region of interest" description="Disordered" evidence="15">
    <location>
        <begin position="133"/>
        <end position="155"/>
    </location>
</feature>
<dbReference type="InterPro" id="IPR002110">
    <property type="entry name" value="Ankyrin_rpt"/>
</dbReference>
<dbReference type="PANTHER" id="PTHR37984">
    <property type="entry name" value="PROTEIN CBG26694"/>
    <property type="match status" value="1"/>
</dbReference>
<keyword evidence="8 14" id="KW-0378">Hydrolase</keyword>
<evidence type="ECO:0000313" key="20">
    <source>
        <dbReference type="Proteomes" id="UP001235939"/>
    </source>
</evidence>
<dbReference type="Gene3D" id="3.40.50.300">
    <property type="entry name" value="P-loop containing nucleotide triphosphate hydrolases"/>
    <property type="match status" value="1"/>
</dbReference>
<evidence type="ECO:0000256" key="15">
    <source>
        <dbReference type="SAM" id="MobiDB-lite"/>
    </source>
</evidence>
<dbReference type="InterPro" id="IPR002492">
    <property type="entry name" value="Transposase_Tc1-like"/>
</dbReference>
<dbReference type="Gene3D" id="1.10.340.70">
    <property type="match status" value="1"/>
</dbReference>
<evidence type="ECO:0000256" key="13">
    <source>
        <dbReference type="PROSITE-ProRule" id="PRU00047"/>
    </source>
</evidence>
<keyword evidence="14" id="KW-0067">ATP-binding</keyword>
<feature type="non-terminal residue" evidence="19">
    <location>
        <position position="3011"/>
    </location>
</feature>
<dbReference type="EMBL" id="CP092863">
    <property type="protein sequence ID" value="UYV61326.1"/>
    <property type="molecule type" value="Genomic_DNA"/>
</dbReference>
<dbReference type="InterPro" id="IPR001878">
    <property type="entry name" value="Znf_CCHC"/>
</dbReference>
<dbReference type="Gene3D" id="2.40.70.10">
    <property type="entry name" value="Acid Proteases"/>
    <property type="match status" value="1"/>
</dbReference>
<keyword evidence="10" id="KW-0638">Presynaptic neurotoxin</keyword>
<accession>A0ABY6JXL5</accession>
<dbReference type="InterPro" id="IPR041373">
    <property type="entry name" value="RT_RNaseH"/>
</dbReference>
<feature type="repeat" description="ANK" evidence="12">
    <location>
        <begin position="2826"/>
        <end position="2859"/>
    </location>
</feature>
<evidence type="ECO:0000256" key="3">
    <source>
        <dbReference type="ARBA" id="ARBA00022537"/>
    </source>
</evidence>
<feature type="repeat" description="ANK" evidence="12">
    <location>
        <begin position="2860"/>
        <end position="2892"/>
    </location>
</feature>
<feature type="compositionally biased region" description="Basic and acidic residues" evidence="15">
    <location>
        <begin position="2417"/>
        <end position="2426"/>
    </location>
</feature>
<evidence type="ECO:0000256" key="8">
    <source>
        <dbReference type="ARBA" id="ARBA00022801"/>
    </source>
</evidence>
<dbReference type="Pfam" id="PF00078">
    <property type="entry name" value="RVT_1"/>
    <property type="match status" value="1"/>
</dbReference>
<evidence type="ECO:0000256" key="6">
    <source>
        <dbReference type="ARBA" id="ARBA00022722"/>
    </source>
</evidence>
<dbReference type="Pfam" id="PF00665">
    <property type="entry name" value="rve"/>
    <property type="match status" value="1"/>
</dbReference>
<dbReference type="InterPro" id="IPR012337">
    <property type="entry name" value="RNaseH-like_sf"/>
</dbReference>
<keyword evidence="2" id="KW-0268">Exocytosis</keyword>
<keyword evidence="3" id="KW-1052">Target cell membrane</keyword>
<evidence type="ECO:0000256" key="7">
    <source>
        <dbReference type="ARBA" id="ARBA00022759"/>
    </source>
</evidence>
<keyword evidence="14" id="KW-0347">Helicase</keyword>
<protein>
    <recommendedName>
        <fullName evidence="14">ATP-dependent DNA helicase</fullName>
        <ecNumber evidence="14">5.6.2.3</ecNumber>
    </recommendedName>
</protein>
<feature type="domain" description="Reverse transcriptase" evidence="17">
    <location>
        <begin position="1625"/>
        <end position="1803"/>
    </location>
</feature>
<name>A0ABY6JXL5_9ARAC</name>
<keyword evidence="9" id="KW-0695">RNA-directed DNA polymerase</keyword>
<dbReference type="Pfam" id="PF05970">
    <property type="entry name" value="PIF1"/>
    <property type="match status" value="1"/>
</dbReference>
<dbReference type="PROSITE" id="PS50158">
    <property type="entry name" value="ZF_CCHC"/>
    <property type="match status" value="1"/>
</dbReference>
<evidence type="ECO:0000256" key="9">
    <source>
        <dbReference type="ARBA" id="ARBA00022918"/>
    </source>
</evidence>
<evidence type="ECO:0000313" key="19">
    <source>
        <dbReference type="EMBL" id="UYV61326.1"/>
    </source>
</evidence>
<keyword evidence="13" id="KW-0863">Zinc-finger</keyword>
<keyword evidence="4" id="KW-0808">Transferase</keyword>
<dbReference type="Pfam" id="PF14214">
    <property type="entry name" value="Helitron_like_N"/>
    <property type="match status" value="1"/>
</dbReference>
<dbReference type="PROSITE" id="PS50297">
    <property type="entry name" value="ANK_REP_REGION"/>
    <property type="match status" value="3"/>
</dbReference>
<dbReference type="InterPro" id="IPR041588">
    <property type="entry name" value="Integrase_H2C2"/>
</dbReference>
<feature type="region of interest" description="Disordered" evidence="15">
    <location>
        <begin position="2409"/>
        <end position="2434"/>
    </location>
</feature>
<keyword evidence="5" id="KW-0548">Nucleotidyltransferase</keyword>
<keyword evidence="11" id="KW-1053">Target membrane</keyword>
<keyword evidence="20" id="KW-1185">Reference proteome</keyword>
<comment type="cofactor">
    <cofactor evidence="14">
        <name>Mg(2+)</name>
        <dbReference type="ChEBI" id="CHEBI:18420"/>
    </cofactor>
</comment>
<feature type="domain" description="Integrase catalytic" evidence="18">
    <location>
        <begin position="2169"/>
        <end position="2321"/>
    </location>
</feature>
<evidence type="ECO:0000256" key="1">
    <source>
        <dbReference type="ARBA" id="ARBA00004175"/>
    </source>
</evidence>
<dbReference type="InterPro" id="IPR025476">
    <property type="entry name" value="Helitron_helicase-like"/>
</dbReference>
<evidence type="ECO:0000256" key="2">
    <source>
        <dbReference type="ARBA" id="ARBA00022483"/>
    </source>
</evidence>
<dbReference type="Pfam" id="PF17921">
    <property type="entry name" value="Integrase_H2C2"/>
    <property type="match status" value="1"/>
</dbReference>
<keyword evidence="13" id="KW-0479">Metal-binding</keyword>
<feature type="region of interest" description="Disordered" evidence="15">
    <location>
        <begin position="2446"/>
        <end position="2501"/>
    </location>
</feature>
<dbReference type="SMART" id="SM00343">
    <property type="entry name" value="ZnF_C2HC"/>
    <property type="match status" value="1"/>
</dbReference>
<dbReference type="PROSITE" id="PS50878">
    <property type="entry name" value="RT_POL"/>
    <property type="match status" value="1"/>
</dbReference>
<dbReference type="SUPFAM" id="SSF56672">
    <property type="entry name" value="DNA/RNA polymerases"/>
    <property type="match status" value="1"/>
</dbReference>
<keyword evidence="10" id="KW-0528">Neurotoxin</keyword>
<keyword evidence="12" id="KW-0040">ANK repeat</keyword>
<organism evidence="19 20">
    <name type="scientific">Cordylochernes scorpioides</name>
    <dbReference type="NCBI Taxonomy" id="51811"/>
    <lineage>
        <taxon>Eukaryota</taxon>
        <taxon>Metazoa</taxon>
        <taxon>Ecdysozoa</taxon>
        <taxon>Arthropoda</taxon>
        <taxon>Chelicerata</taxon>
        <taxon>Arachnida</taxon>
        <taxon>Pseudoscorpiones</taxon>
        <taxon>Cheliferoidea</taxon>
        <taxon>Chernetidae</taxon>
        <taxon>Cordylochernes</taxon>
    </lineage>
</organism>
<feature type="repeat" description="ANK" evidence="12">
    <location>
        <begin position="2893"/>
        <end position="2925"/>
    </location>
</feature>
<reference evidence="19 20" key="1">
    <citation type="submission" date="2022-01" db="EMBL/GenBank/DDBJ databases">
        <title>A chromosomal length assembly of Cordylochernes scorpioides.</title>
        <authorList>
            <person name="Zeh D."/>
            <person name="Zeh J."/>
        </authorList>
    </citation>
    <scope>NUCLEOTIDE SEQUENCE [LARGE SCALE GENOMIC DNA]</scope>
    <source>
        <strain evidence="19">IN4F17</strain>
        <tissue evidence="19">Whole Body</tissue>
    </source>
</reference>
<dbReference type="EC" id="5.6.2.3" evidence="14"/>
<feature type="repeat" description="ANK" evidence="12">
    <location>
        <begin position="2711"/>
        <end position="2743"/>
    </location>
</feature>
<comment type="similarity">
    <text evidence="14">Belongs to the helicase family.</text>
</comment>
<sequence>MPPKRSAIGRSTNQAKRRREYRASETSEQSQARQERDRVHTALARSLETSKESQARRGSDRVHTALARSLETSEQSQARQERDRVHTALARSLETSEQSQARDRVHTALARSLETNEQSQVGQERDRVHTALARSLETSEQSQARQERDRIRRTQTSLHPSVIIGKMDKKYCGAQKIKNETPGMCCAGGKVKLPDLRSPPEPLLTLVSGETSQSKHFLKNIRKYNSCFQMTLFGATKIVSANYMPTFKGQIYHHAGSLLPLPNAEQKYLLIYFMGNTEEQINRRCQLNVSTKREIVAELQNLFEQHDELIKLFKTAIEQMPSDDYKVIIKADKTPIGQHRRQFNAPMIDEVAIVIVGEEFNSRDIILHRRNGGVQKVSETHRSYDALQYPILFWQGEDGYHFNINMRNLTTNVDINKKVSAMNYFAYRMMIRENADNNILKYRQLFHQYIVDMELGKMVILPSTFTGSPRHMHEYAQDAMTYVRAYGRPDFFITFTCNPAWDEIKELLLTGQSPSDRYDISARVFEQKLKSLLDFIVKHHVFGETRCWMYSIEWQKIGLPHAHILIWMMEKITPSRIDEIISAEIPDIEIDKDLHDIVSKNMIHGPCGSLNNNSPCMSDGKCTKRYPRDLLAETITGNDGYPLYRRRSTEDGGKSFKLKVLNNTIDVDNRWVVPYSPLILKTYNAHINVEFCNSVKAIKYICKFVNKGSDMAVFGVENTTASNDEVTQYQLGRYISSNEAVWRILSFSIHERYPTVVHLAVHLENGQRVYSTSENVRARAMSPPPTTLTEFFTLCRNDTFARTLLYSEVPTYFTWNTSSRKFQRRKQGRTVQGHLNLYSTDALGRLYTVHPNNAECFYLRLLLINVRGPTSFQDLKTVNGHVCATFREACQKLDLLENDAHWDISLADASNTAQPQQIPNKLLTELGMIAPNRSGIDILDRDIQRETHFDVNELQAFVRINLPKLVLEQRTAYDTIINAIYNKSCGLYFLDAPGGTGKTFLISIILSTIRSQNNIALAIASSGIAATLLDGGRTAHSALKLPLNMQVIETPTCNISKNSGMGKVLRSCQLIIWDECTMAHNKSLESLNRTLKYLRGNEQLFGGALILLAGDFRETLPVIPRSTPADELNACLKSSVLWRYVEKISLKTNMRVQLQQDESSERFAKQLSDIGNERVKKKMASYQFKEYNEETETFETFYERLEQFLILEEAGDEKKKAYLLTLMGSKTYGVLKNLCSPILPKDKTFDNLIDILKRHFSPKRSIVVERFIFFKRMQLKEESISDYLVEIKRLASSCNFGNFLEDSLRDKMVCGLYNAKIQNRILSEGDISLAKVIEIALSMEAAEKNTKLFHLEQGEDCVDKLRMERKVDSNFQNGKCKHCGKQHKELCRFKEAICFKCNKKGHIASICWSSRRNLRQHQNQPGNIHQIGDQEEEEEYVQKIIGVTIPEYKINFASSDPPYLMELKVEGNFIKFEMDTGSGLTLISEKDFKNSLQHLKLEKASIIVRTYDGTVVPILGKINVKVECQDITYKLRALVVKGEKRALMGREWINRLKLGCFAVKHMPVEITIEEILKENQALFVETTEPIKGFTFSVNMCDVNPIFHKARPVPFAIRPAVTEALDKMVAKGYLCEVASSKWATPVVVVPKKNKEIRICCDFKVTLNKYLDTAAYPLPTQQDLFSTLAKGKYFSKLDLRNAYLQLEVDPGTRPLLTINTHKGLFRFKRMPFGLANAPSYFQSVMDRVLSGIGGVICYIDDVLIATASIEEHLALLKTIFARLAKYNIKLKKEKCLFLQKEIEYLGHLVTEEGIRPLDHKVQAIQKAKTPTNISELRSFLGLVNFYGKFIPNLPELLKPLHELLHKKRPWVWTKECGEAIDKCKNSITSERVLVPYDATLPLCLATDASQIGVGAVLSHIIEGQERPIMFASRTLSVAEQNYSQIEKEALAIIYGVTKFHQFIYGRKFILITDHKPLVTILGSRSGIPTLSTSRLQRWALILSAYTYDIKFRRTQDHGNADLLSRFPVGCEEIPRLNNVYALSYVEELPITAEEIATETEKDEVLSLAKFYTQQGWPEKVADHLRPYFQRKLELTVDGECLVWGMRVVIPPSLRIKMLNCLHETHSGMNKMKAVARSHFWWPNLDTQIEFLVNKCRSCQQSQDGPNKGKWQPWKWSTRPWQRIHIDFANKENINLLIVVDSHSKWIEAIPMRETTTRKTIEQLRRLFSSYGLPEELVSDNGPQFTGSEMKGFLEGNGIKQTLIPAYHPQSNGLAERAVRTIKTALDKNKRKIGDTIQDTLSKVLLAYRSTPHVTTGKTPSELFIGRALRTRVSLIHPSLASRVRDQQARQMKYDRRTHLEEFQIDDLVWCKNFRGGDKWIPGKIVGKKGTRVYTILIHGQVKAYHRDQIRKRWRNGEEDESGDGERQPEHSRGAGPSAIISEVVRDRGYMESLSPGLTSQRSDQDSEVQSDTDDGKSLEPLRSLDPEALKEEGPVLRRNPPRARRPPCTISRAERQIVRMEVTDRSVTSRTVVQYIQSVTHHPVSERTIRRRLQQSGLSAKRPLLCLPLTQNHRRLHRQWCDERRMWTAEWNEIVFTDESRFCLQYYNGRIQVWRHRGERMLNSCVMHRHTGPASGIMVWGGIGYHSRTLLLHLASTLNSQLYISEVLEPVVLPYLQSLPIAIFQQDNARSHVTHIVQRVKQLLEAGTNVNLQDREKFSTPLHIAARENNVKLARYLVEAGADINAQNLYNKTPLILSILNEQTESAKYLILAGADVNMIEDSKLNAFYHAICKLNPNICKYQDWESNNKKLKEIIYLMIDAGADPHFRNPNGETPLQKLLQSSDDGELHKLFIEKGSDIHAENNYGRSVLMEAVLKGYTNLFYHLVMKGADINHKNIDGYSVFHYSARSDNLHILNYFLRYGVDVNIKSKQGRTALMDAICFSFSIDIVRALVIGGANVKERDVYGKTSLGDAVYRDKPKFVKFLIEVGAVIDINCQYHAHLIHTTPLGSYKNADE</sequence>
<evidence type="ECO:0000256" key="12">
    <source>
        <dbReference type="PROSITE-ProRule" id="PRU00023"/>
    </source>
</evidence>
<comment type="catalytic activity">
    <reaction evidence="14">
        <text>ATP + H2O = ADP + phosphate + H(+)</text>
        <dbReference type="Rhea" id="RHEA:13065"/>
        <dbReference type="ChEBI" id="CHEBI:15377"/>
        <dbReference type="ChEBI" id="CHEBI:15378"/>
        <dbReference type="ChEBI" id="CHEBI:30616"/>
        <dbReference type="ChEBI" id="CHEBI:43474"/>
        <dbReference type="ChEBI" id="CHEBI:456216"/>
        <dbReference type="EC" id="5.6.2.3"/>
    </reaction>
</comment>
<dbReference type="InterPro" id="IPR001584">
    <property type="entry name" value="Integrase_cat-core"/>
</dbReference>
<dbReference type="InterPro" id="IPR010285">
    <property type="entry name" value="DNA_helicase_pif1-like_DEAD"/>
</dbReference>
<dbReference type="Gene3D" id="1.25.40.20">
    <property type="entry name" value="Ankyrin repeat-containing domain"/>
    <property type="match status" value="2"/>
</dbReference>
<dbReference type="CDD" id="cd09274">
    <property type="entry name" value="RNase_HI_RT_Ty3"/>
    <property type="match status" value="1"/>
</dbReference>
<evidence type="ECO:0000256" key="4">
    <source>
        <dbReference type="ARBA" id="ARBA00022679"/>
    </source>
</evidence>
<dbReference type="Pfam" id="PF12796">
    <property type="entry name" value="Ank_2"/>
    <property type="match status" value="3"/>
</dbReference>
<keyword evidence="6" id="KW-0540">Nuclease</keyword>
<dbReference type="InterPro" id="IPR021109">
    <property type="entry name" value="Peptidase_aspartic_dom_sf"/>
</dbReference>
<feature type="compositionally biased region" description="Basic and acidic residues" evidence="15">
    <location>
        <begin position="2467"/>
        <end position="2489"/>
    </location>
</feature>
<keyword evidence="14" id="KW-0234">DNA repair</keyword>